<dbReference type="GO" id="GO:0006508">
    <property type="term" value="P:proteolysis"/>
    <property type="evidence" value="ECO:0007669"/>
    <property type="project" value="InterPro"/>
</dbReference>
<dbReference type="Gene3D" id="3.30.1380.10">
    <property type="match status" value="1"/>
</dbReference>
<gene>
    <name evidence="2" type="ORF">GM50_0010</name>
</gene>
<organism evidence="2">
    <name type="scientific">freshwater metagenome</name>
    <dbReference type="NCBI Taxonomy" id="449393"/>
    <lineage>
        <taxon>unclassified sequences</taxon>
        <taxon>metagenomes</taxon>
        <taxon>ecological metagenomes</taxon>
    </lineage>
</organism>
<dbReference type="SUPFAM" id="SSF55166">
    <property type="entry name" value="Hedgehog/DD-peptidase"/>
    <property type="match status" value="1"/>
</dbReference>
<dbReference type="AlphaFoldDB" id="A0A094Q8Z8"/>
<comment type="caution">
    <text evidence="2">The sequence shown here is derived from an EMBL/GenBank/DDBJ whole genome shotgun (WGS) entry which is preliminary data.</text>
</comment>
<dbReference type="EMBL" id="JNSK01000001">
    <property type="protein sequence ID" value="KGA20710.1"/>
    <property type="molecule type" value="Genomic_DNA"/>
</dbReference>
<evidence type="ECO:0000313" key="2">
    <source>
        <dbReference type="EMBL" id="KGA20710.1"/>
    </source>
</evidence>
<dbReference type="Pfam" id="PF02557">
    <property type="entry name" value="VanY"/>
    <property type="match status" value="1"/>
</dbReference>
<proteinExistence type="predicted"/>
<evidence type="ECO:0000259" key="1">
    <source>
        <dbReference type="Pfam" id="PF02557"/>
    </source>
</evidence>
<protein>
    <recommendedName>
        <fullName evidence="1">D-alanyl-D-alanine carboxypeptidase-like core domain-containing protein</fullName>
    </recommendedName>
</protein>
<name>A0A094Q8Z8_9ZZZZ</name>
<dbReference type="InterPro" id="IPR052179">
    <property type="entry name" value="DD-CPase-like"/>
</dbReference>
<dbReference type="GO" id="GO:0008233">
    <property type="term" value="F:peptidase activity"/>
    <property type="evidence" value="ECO:0007669"/>
    <property type="project" value="InterPro"/>
</dbReference>
<feature type="domain" description="D-alanyl-D-alanine carboxypeptidase-like core" evidence="1">
    <location>
        <begin position="90"/>
        <end position="189"/>
    </location>
</feature>
<dbReference type="PANTHER" id="PTHR34385:SF1">
    <property type="entry name" value="PEPTIDOGLYCAN L-ALANYL-D-GLUTAMATE ENDOPEPTIDASE CWLK"/>
    <property type="match status" value="1"/>
</dbReference>
<dbReference type="InterPro" id="IPR003709">
    <property type="entry name" value="VanY-like_core_dom"/>
</dbReference>
<sequence>MRWVHREHTFFTLVVILPVLLGLLFSFANRRTDSAIDTTKEVVLSPSLQCFDTTDYLIYSTRQDQCPPDFLFLGNQALSESATASGIVEEIHPELQQRFNTAQLFAARDGVALLITSGFRSLERQKFLYDREVQLRGSETEAAKWVLPPQSSHHPKGLAIDVNNPMDPAGAMWLERNGWRFGLCRVYANEWWHFEAVIAPGERCPALAPDARVDLERAAP</sequence>
<accession>A0A094Q8Z8</accession>
<reference evidence="2" key="1">
    <citation type="submission" date="2014-05" db="EMBL/GenBank/DDBJ databases">
        <title>Key roles for freshwater Actinobacteria revealed by deep metagenomic sequencing.</title>
        <authorList>
            <person name="Ghai R."/>
            <person name="Mizuno C.M."/>
            <person name="Picazo A."/>
            <person name="Camacho A."/>
            <person name="Rodriguez-Valera F."/>
        </authorList>
    </citation>
    <scope>NUCLEOTIDE SEQUENCE</scope>
</reference>
<dbReference type="PANTHER" id="PTHR34385">
    <property type="entry name" value="D-ALANYL-D-ALANINE CARBOXYPEPTIDASE"/>
    <property type="match status" value="1"/>
</dbReference>
<dbReference type="InterPro" id="IPR009045">
    <property type="entry name" value="Zn_M74/Hedgehog-like"/>
</dbReference>